<keyword evidence="1" id="KW-0812">Transmembrane</keyword>
<evidence type="ECO:0000313" key="3">
    <source>
        <dbReference type="Proteomes" id="UP001597085"/>
    </source>
</evidence>
<dbReference type="AlphaFoldDB" id="A0ABD6CMF8"/>
<evidence type="ECO:0000256" key="1">
    <source>
        <dbReference type="SAM" id="Phobius"/>
    </source>
</evidence>
<gene>
    <name evidence="2" type="ORF">ACFSBX_10285</name>
</gene>
<evidence type="ECO:0000313" key="2">
    <source>
        <dbReference type="EMBL" id="MFD1599343.1"/>
    </source>
</evidence>
<organism evidence="2 3">
    <name type="scientific">Halobellus rarus</name>
    <dbReference type="NCBI Taxonomy" id="1126237"/>
    <lineage>
        <taxon>Archaea</taxon>
        <taxon>Methanobacteriati</taxon>
        <taxon>Methanobacteriota</taxon>
        <taxon>Stenosarchaea group</taxon>
        <taxon>Halobacteria</taxon>
        <taxon>Halobacteriales</taxon>
        <taxon>Haloferacaceae</taxon>
        <taxon>Halobellus</taxon>
    </lineage>
</organism>
<reference evidence="2 3" key="1">
    <citation type="journal article" date="2019" name="Int. J. Syst. Evol. Microbiol.">
        <title>The Global Catalogue of Microorganisms (GCM) 10K type strain sequencing project: providing services to taxonomists for standard genome sequencing and annotation.</title>
        <authorList>
            <consortium name="The Broad Institute Genomics Platform"/>
            <consortium name="The Broad Institute Genome Sequencing Center for Infectious Disease"/>
            <person name="Wu L."/>
            <person name="Ma J."/>
        </authorList>
    </citation>
    <scope>NUCLEOTIDE SEQUENCE [LARGE SCALE GENOMIC DNA]</scope>
    <source>
        <strain evidence="2 3">CGMCC 1.12121</strain>
    </source>
</reference>
<dbReference type="EMBL" id="JBHUDK010000008">
    <property type="protein sequence ID" value="MFD1599343.1"/>
    <property type="molecule type" value="Genomic_DNA"/>
</dbReference>
<dbReference type="RefSeq" id="WP_256422744.1">
    <property type="nucleotide sequence ID" value="NZ_JANHDI010000014.1"/>
</dbReference>
<protein>
    <recommendedName>
        <fullName evidence="4">Type IV pilin</fullName>
    </recommendedName>
</protein>
<dbReference type="Proteomes" id="UP001597085">
    <property type="component" value="Unassembled WGS sequence"/>
</dbReference>
<sequence>MLRDRWKEMDVSLSKVAWRSTEGLLVGILASLIVSAVLLGAPSSPFTSSNIQVTDHQTIDEQYQTVLINTGNQPAKGVTITIQAMNIDYQEHQRIDYIASGQSYTIPFQPQPILQNTTSNQTEISAVDRQNAIQLCKSLDKTSQLRLYRASIPAANPFQQATRDNLEYKEGKIFFNNTSAVEIQETEYVQKKASPTDYRVTVRNKQNNLTYDIDSFTYPESTRNATNKSKEDTNHPEEVLITRNQFGECSINGKSLRSALQRNEGGVES</sequence>
<keyword evidence="3" id="KW-1185">Reference proteome</keyword>
<keyword evidence="1" id="KW-0472">Membrane</keyword>
<evidence type="ECO:0008006" key="4">
    <source>
        <dbReference type="Google" id="ProtNLM"/>
    </source>
</evidence>
<name>A0ABD6CMF8_9EURY</name>
<keyword evidence="1" id="KW-1133">Transmembrane helix</keyword>
<feature type="transmembrane region" description="Helical" evidence="1">
    <location>
        <begin position="21"/>
        <end position="41"/>
    </location>
</feature>
<proteinExistence type="predicted"/>
<accession>A0ABD6CMF8</accession>
<comment type="caution">
    <text evidence="2">The sequence shown here is derived from an EMBL/GenBank/DDBJ whole genome shotgun (WGS) entry which is preliminary data.</text>
</comment>